<evidence type="ECO:0000313" key="2">
    <source>
        <dbReference type="Proteomes" id="UP000504606"/>
    </source>
</evidence>
<feature type="region of interest" description="Disordered" evidence="1">
    <location>
        <begin position="150"/>
        <end position="223"/>
    </location>
</feature>
<name>A0A9C6WWB5_FRAOC</name>
<feature type="compositionally biased region" description="Low complexity" evidence="1">
    <location>
        <begin position="191"/>
        <end position="204"/>
    </location>
</feature>
<dbReference type="KEGG" id="foc:127749029"/>
<feature type="compositionally biased region" description="Low complexity" evidence="1">
    <location>
        <begin position="66"/>
        <end position="82"/>
    </location>
</feature>
<gene>
    <name evidence="3" type="primary">LOC127749029</name>
</gene>
<reference evidence="3" key="1">
    <citation type="submission" date="2025-08" db="UniProtKB">
        <authorList>
            <consortium name="RefSeq"/>
        </authorList>
    </citation>
    <scope>IDENTIFICATION</scope>
    <source>
        <tissue evidence="3">Whole organism</tissue>
    </source>
</reference>
<keyword evidence="2" id="KW-1185">Reference proteome</keyword>
<evidence type="ECO:0000256" key="1">
    <source>
        <dbReference type="SAM" id="MobiDB-lite"/>
    </source>
</evidence>
<sequence length="223" mass="23714">MEPLYIEESSQETTASSPLKLHPSGLMYEELSCDPEAAASPSINNEGAANEGAGNEDTANLKDAASEAPATEAPGEEAAAAEEGCKPTPHPLSLPDLLEEGACDGFETPNGRRKRVAHKPVEPPGSIPNVASSVTKDGVKPAKVSVFDRLEKRPAAAQQRHKGDVFSRLGEGRGRFNPVQEAIPMARYNPRPEAQPQAEHQPQQWSGPASRPIGTTRIALQTL</sequence>
<dbReference type="RefSeq" id="XP_052121414.1">
    <property type="nucleotide sequence ID" value="XM_052265454.1"/>
</dbReference>
<proteinExistence type="predicted"/>
<feature type="region of interest" description="Disordered" evidence="1">
    <location>
        <begin position="1"/>
        <end position="136"/>
    </location>
</feature>
<feature type="compositionally biased region" description="Low complexity" evidence="1">
    <location>
        <begin position="44"/>
        <end position="56"/>
    </location>
</feature>
<feature type="compositionally biased region" description="Basic and acidic residues" evidence="1">
    <location>
        <begin position="161"/>
        <end position="174"/>
    </location>
</feature>
<dbReference type="GeneID" id="127749029"/>
<organism evidence="2 3">
    <name type="scientific">Frankliniella occidentalis</name>
    <name type="common">Western flower thrips</name>
    <name type="synonym">Euthrips occidentalis</name>
    <dbReference type="NCBI Taxonomy" id="133901"/>
    <lineage>
        <taxon>Eukaryota</taxon>
        <taxon>Metazoa</taxon>
        <taxon>Ecdysozoa</taxon>
        <taxon>Arthropoda</taxon>
        <taxon>Hexapoda</taxon>
        <taxon>Insecta</taxon>
        <taxon>Pterygota</taxon>
        <taxon>Neoptera</taxon>
        <taxon>Paraneoptera</taxon>
        <taxon>Thysanoptera</taxon>
        <taxon>Terebrantia</taxon>
        <taxon>Thripoidea</taxon>
        <taxon>Thripidae</taxon>
        <taxon>Frankliniella</taxon>
    </lineage>
</organism>
<evidence type="ECO:0000313" key="3">
    <source>
        <dbReference type="RefSeq" id="XP_052121414.1"/>
    </source>
</evidence>
<accession>A0A9C6WWB5</accession>
<dbReference type="AlphaFoldDB" id="A0A9C6WWB5"/>
<dbReference type="Proteomes" id="UP000504606">
    <property type="component" value="Unplaced"/>
</dbReference>
<protein>
    <submittedName>
        <fullName evidence="3">Uncharacterized protein LOC127749029</fullName>
    </submittedName>
</protein>